<gene>
    <name evidence="2" type="ORF">MELIAE_LOCUS11895</name>
</gene>
<evidence type="ECO:0000313" key="2">
    <source>
        <dbReference type="EMBL" id="CAH0562880.1"/>
    </source>
</evidence>
<reference evidence="2" key="1">
    <citation type="submission" date="2021-12" db="EMBL/GenBank/DDBJ databases">
        <authorList>
            <person name="King R."/>
        </authorList>
    </citation>
    <scope>NUCLEOTIDE SEQUENCE</scope>
</reference>
<accession>A0A9P0FNL0</accession>
<name>A0A9P0FNL0_BRAAE</name>
<dbReference type="AlphaFoldDB" id="A0A9P0FNL0"/>
<protein>
    <recommendedName>
        <fullName evidence="1">Mutator-like transposase domain-containing protein</fullName>
    </recommendedName>
</protein>
<dbReference type="Proteomes" id="UP001154078">
    <property type="component" value="Chromosome 8"/>
</dbReference>
<keyword evidence="3" id="KW-1185">Reference proteome</keyword>
<dbReference type="EMBL" id="OV121139">
    <property type="protein sequence ID" value="CAH0562880.1"/>
    <property type="molecule type" value="Genomic_DNA"/>
</dbReference>
<sequence length="124" mass="13655">MEAMLENDNPNLTVDILAKNLICKVCEDDLSLKQIKREIHSTFTIKCKKCGIINLVDTVHVSKDNSKRADINTKVVFGALHAGIGCTALNEVLACTNLPGILKDLYKRYEREVGPAIEAVAKES</sequence>
<proteinExistence type="predicted"/>
<evidence type="ECO:0000259" key="1">
    <source>
        <dbReference type="Pfam" id="PF20700"/>
    </source>
</evidence>
<dbReference type="InterPro" id="IPR049012">
    <property type="entry name" value="Mutator_transp_dom"/>
</dbReference>
<organism evidence="2 3">
    <name type="scientific">Brassicogethes aeneus</name>
    <name type="common">Rape pollen beetle</name>
    <name type="synonym">Meligethes aeneus</name>
    <dbReference type="NCBI Taxonomy" id="1431903"/>
    <lineage>
        <taxon>Eukaryota</taxon>
        <taxon>Metazoa</taxon>
        <taxon>Ecdysozoa</taxon>
        <taxon>Arthropoda</taxon>
        <taxon>Hexapoda</taxon>
        <taxon>Insecta</taxon>
        <taxon>Pterygota</taxon>
        <taxon>Neoptera</taxon>
        <taxon>Endopterygota</taxon>
        <taxon>Coleoptera</taxon>
        <taxon>Polyphaga</taxon>
        <taxon>Cucujiformia</taxon>
        <taxon>Nitidulidae</taxon>
        <taxon>Meligethinae</taxon>
        <taxon>Brassicogethes</taxon>
    </lineage>
</organism>
<dbReference type="OrthoDB" id="6783694at2759"/>
<dbReference type="Pfam" id="PF20700">
    <property type="entry name" value="Mutator"/>
    <property type="match status" value="1"/>
</dbReference>
<feature type="domain" description="Mutator-like transposase" evidence="1">
    <location>
        <begin position="22"/>
        <end position="124"/>
    </location>
</feature>
<evidence type="ECO:0000313" key="3">
    <source>
        <dbReference type="Proteomes" id="UP001154078"/>
    </source>
</evidence>